<feature type="region of interest" description="Disordered" evidence="1">
    <location>
        <begin position="150"/>
        <end position="176"/>
    </location>
</feature>
<feature type="region of interest" description="Disordered" evidence="1">
    <location>
        <begin position="424"/>
        <end position="448"/>
    </location>
</feature>
<feature type="chain" id="PRO_5043948986" description="Extracellular membrane protein CFEM domain-containing protein" evidence="2">
    <location>
        <begin position="21"/>
        <end position="475"/>
    </location>
</feature>
<keyword evidence="4" id="KW-1185">Reference proteome</keyword>
<evidence type="ECO:0008006" key="5">
    <source>
        <dbReference type="Google" id="ProtNLM"/>
    </source>
</evidence>
<gene>
    <name evidence="3" type="ORF">L201_001028</name>
</gene>
<proteinExistence type="predicted"/>
<evidence type="ECO:0000256" key="1">
    <source>
        <dbReference type="SAM" id="MobiDB-lite"/>
    </source>
</evidence>
<feature type="signal peptide" evidence="2">
    <location>
        <begin position="1"/>
        <end position="20"/>
    </location>
</feature>
<protein>
    <recommendedName>
        <fullName evidence="5">Extracellular membrane protein CFEM domain-containing protein</fullName>
    </recommendedName>
</protein>
<dbReference type="EMBL" id="CP144098">
    <property type="protein sequence ID" value="WWC86155.1"/>
    <property type="molecule type" value="Genomic_DNA"/>
</dbReference>
<dbReference type="RefSeq" id="XP_066072918.1">
    <property type="nucleotide sequence ID" value="XM_066216821.1"/>
</dbReference>
<dbReference type="Proteomes" id="UP001355207">
    <property type="component" value="Chromosome 1"/>
</dbReference>
<reference evidence="3 4" key="1">
    <citation type="submission" date="2024-01" db="EMBL/GenBank/DDBJ databases">
        <title>Comparative genomics of Cryptococcus and Kwoniella reveals pathogenesis evolution and contrasting modes of karyotype evolution via chromosome fusion or intercentromeric recombination.</title>
        <authorList>
            <person name="Coelho M.A."/>
            <person name="David-Palma M."/>
            <person name="Shea T."/>
            <person name="Bowers K."/>
            <person name="McGinley-Smith S."/>
            <person name="Mohammad A.W."/>
            <person name="Gnirke A."/>
            <person name="Yurkov A.M."/>
            <person name="Nowrousian M."/>
            <person name="Sun S."/>
            <person name="Cuomo C.A."/>
            <person name="Heitman J."/>
        </authorList>
    </citation>
    <scope>NUCLEOTIDE SEQUENCE [LARGE SCALE GENOMIC DNA]</scope>
    <source>
        <strain evidence="3 4">CBS 6074</strain>
    </source>
</reference>
<dbReference type="AlphaFoldDB" id="A0AAX4JL75"/>
<dbReference type="GeneID" id="91091700"/>
<evidence type="ECO:0000313" key="3">
    <source>
        <dbReference type="EMBL" id="WWC86155.1"/>
    </source>
</evidence>
<evidence type="ECO:0000313" key="4">
    <source>
        <dbReference type="Proteomes" id="UP001355207"/>
    </source>
</evidence>
<accession>A0AAX4JL75</accession>
<keyword evidence="2" id="KW-0732">Signal</keyword>
<sequence length="475" mass="48454">MLGTSIILLLGIVAATGARCDDILHNLVQREHTLVSRANTYTTRYAESCIPICETTAMKACDSISTQADQLKCYCTYAALQTRANCVTCAKTNGGDIRVNGVTANFDTYMNAILDTCYDAGYVIPAAVYSSITQQAASKTTVYSGSAVTTTASSPPISTPASSSPSSSSSSSSSSSGSGTLYSPSGGFNSSSGFSSGSGSVCTSNFFSLINLQYSMCNHQGTVLQPKTSSTCSTSNGKTTCSWGASSPRPCGGGLLCSEIKVPSQMICDNVVRDVSTGKDIPGLQDAKIDLGDVHYYICNCNGPTDGVPPICTSCGESCKSQLNPASKLQCNVAESCIGGATWNPQSSDSNYCLKPAFAQMSSSGGVQYITDNGGTVIPCSNGNQPLDSCGNRAGSSQGSRTCNCAGTAGTFDPCGIAGGAAVKPSGSSTGTTTTNNGSPTNTSKSSGATLWQKTGSVFVRAVVALSIILAISSI</sequence>
<name>A0AAX4JL75_9TREE</name>
<organism evidence="3 4">
    <name type="scientific">Kwoniella dendrophila CBS 6074</name>
    <dbReference type="NCBI Taxonomy" id="1295534"/>
    <lineage>
        <taxon>Eukaryota</taxon>
        <taxon>Fungi</taxon>
        <taxon>Dikarya</taxon>
        <taxon>Basidiomycota</taxon>
        <taxon>Agaricomycotina</taxon>
        <taxon>Tremellomycetes</taxon>
        <taxon>Tremellales</taxon>
        <taxon>Cryptococcaceae</taxon>
        <taxon>Kwoniella</taxon>
    </lineage>
</organism>
<evidence type="ECO:0000256" key="2">
    <source>
        <dbReference type="SAM" id="SignalP"/>
    </source>
</evidence>